<dbReference type="Proteomes" id="UP000784128">
    <property type="component" value="Unassembled WGS sequence"/>
</dbReference>
<evidence type="ECO:0000256" key="17">
    <source>
        <dbReference type="ARBA" id="ARBA00047493"/>
    </source>
</evidence>
<evidence type="ECO:0000256" key="21">
    <source>
        <dbReference type="PIRNR" id="PIRNR001563"/>
    </source>
</evidence>
<keyword evidence="25" id="KW-1185">Reference proteome</keyword>
<sequence length="425" mass="45345">MPLSDMLEKLYARRRFGIRPGVDRIRLLLDRLGNPERTFKSIHVVGTNGKGSTSAFLSSILTAAGHRTALFTSPHLINFNERFRINDHEVDEERLTHMLEKVLSNTPAEATFFEIVTALGAFAFAEQGVEVAVMEAGMGGRSDATAALPGIMTIVTPISLDHCDYLGTTEEKIAEEKAGIIEQGSLAILGHQTPAVLNFLYSHCRHMASRCMFAGKDFSAAWESDGTLTYRGLNVHLPSLTPGISGRYQADNAALALAAAELLETAGVVTGNHALRQGLAAAHWPGRMELVPGNPPLLLDGAHNPAGAAALATSLADYRYNRLLLVIGIMADKDRHSILAPLISLAFTCYCVTPTIERALDGTVLAAELMLDGVTAIGFSSVAEGITAARKEAGPGDLIVVCGSLFTVGEAKSWLQGIQFVGVRG</sequence>
<comment type="pathway">
    <text evidence="2">Cofactor biosynthesis; tetrahydrofolate biosynthesis; 7,8-dihydrofolate from 2-amino-4-hydroxy-6-hydroxymethyl-7,8-dihydropteridine diphosphate and 4-aminobenzoate: step 2/2.</text>
</comment>
<feature type="domain" description="Mur ligase C-terminal" evidence="22">
    <location>
        <begin position="286"/>
        <end position="404"/>
    </location>
</feature>
<dbReference type="Pfam" id="PF02875">
    <property type="entry name" value="Mur_ligase_C"/>
    <property type="match status" value="1"/>
</dbReference>
<comment type="caution">
    <text evidence="24">The sequence shown here is derived from an EMBL/GenBank/DDBJ whole genome shotgun (WGS) entry which is preliminary data.</text>
</comment>
<comment type="catalytic activity">
    <reaction evidence="19">
        <text>(6R)-5,10-methylenetetrahydrofolyl-(gamma-L-Glu)(n) + L-glutamate + ATP = (6R)-5,10-methylenetetrahydrofolyl-(gamma-L-Glu)(n+1) + ADP + phosphate + H(+)</text>
        <dbReference type="Rhea" id="RHEA:51912"/>
        <dbReference type="Rhea" id="RHEA-COMP:13257"/>
        <dbReference type="Rhea" id="RHEA-COMP:13258"/>
        <dbReference type="ChEBI" id="CHEBI:15378"/>
        <dbReference type="ChEBI" id="CHEBI:29985"/>
        <dbReference type="ChEBI" id="CHEBI:30616"/>
        <dbReference type="ChEBI" id="CHEBI:43474"/>
        <dbReference type="ChEBI" id="CHEBI:136572"/>
        <dbReference type="ChEBI" id="CHEBI:456216"/>
        <dbReference type="EC" id="6.3.2.17"/>
    </reaction>
</comment>
<evidence type="ECO:0000256" key="19">
    <source>
        <dbReference type="ARBA" id="ARBA00049035"/>
    </source>
</evidence>
<dbReference type="InterPro" id="IPR001645">
    <property type="entry name" value="Folylpolyglutamate_synth"/>
</dbReference>
<name>A0ABS5U661_9BACT</name>
<dbReference type="InterPro" id="IPR004101">
    <property type="entry name" value="Mur_ligase_C"/>
</dbReference>
<dbReference type="PIRSF" id="PIRSF001563">
    <property type="entry name" value="Folylpolyglu_synth"/>
    <property type="match status" value="1"/>
</dbReference>
<keyword evidence="11 21" id="KW-0067">ATP-binding</keyword>
<comment type="function">
    <text evidence="1">Functions in two distinct reactions of the de novo folate biosynthetic pathway. Catalyzes the addition of a glutamate residue to dihydropteroate (7,8-dihydropteroate or H2Pte) to form dihydrofolate (7,8-dihydrofolate monoglutamate or H2Pte-Glu). Also catalyzes successive additions of L-glutamate to tetrahydrofolate or 10-formyltetrahydrofolate or 5,10-methylenetetrahydrofolate, leading to folylpolyglutamate derivatives.</text>
</comment>
<evidence type="ECO:0000313" key="24">
    <source>
        <dbReference type="EMBL" id="MBT1071156.1"/>
    </source>
</evidence>
<evidence type="ECO:0000256" key="13">
    <source>
        <dbReference type="ARBA" id="ARBA00022909"/>
    </source>
</evidence>
<dbReference type="SUPFAM" id="SSF53244">
    <property type="entry name" value="MurD-like peptide ligases, peptide-binding domain"/>
    <property type="match status" value="1"/>
</dbReference>
<evidence type="ECO:0000256" key="11">
    <source>
        <dbReference type="ARBA" id="ARBA00022840"/>
    </source>
</evidence>
<gene>
    <name evidence="24" type="ORF">KJB30_05145</name>
</gene>
<comment type="catalytic activity">
    <reaction evidence="20">
        <text>7,8-dihydropteroate + L-glutamate + ATP = 7,8-dihydrofolate + ADP + phosphate + H(+)</text>
        <dbReference type="Rhea" id="RHEA:23584"/>
        <dbReference type="ChEBI" id="CHEBI:15378"/>
        <dbReference type="ChEBI" id="CHEBI:17839"/>
        <dbReference type="ChEBI" id="CHEBI:29985"/>
        <dbReference type="ChEBI" id="CHEBI:30616"/>
        <dbReference type="ChEBI" id="CHEBI:43474"/>
        <dbReference type="ChEBI" id="CHEBI:57451"/>
        <dbReference type="ChEBI" id="CHEBI:456216"/>
        <dbReference type="EC" id="6.3.2.12"/>
    </reaction>
</comment>
<dbReference type="Pfam" id="PF08245">
    <property type="entry name" value="Mur_ligase_M"/>
    <property type="match status" value="1"/>
</dbReference>
<keyword evidence="13" id="KW-0289">Folate biosynthesis</keyword>
<evidence type="ECO:0000313" key="25">
    <source>
        <dbReference type="Proteomes" id="UP000784128"/>
    </source>
</evidence>
<dbReference type="InterPro" id="IPR036565">
    <property type="entry name" value="Mur-like_cat_sf"/>
</dbReference>
<dbReference type="EC" id="6.3.2.12" evidence="5"/>
<evidence type="ECO:0000256" key="14">
    <source>
        <dbReference type="ARBA" id="ARBA00030048"/>
    </source>
</evidence>
<evidence type="ECO:0000256" key="9">
    <source>
        <dbReference type="ARBA" id="ARBA00022723"/>
    </source>
</evidence>
<evidence type="ECO:0000256" key="20">
    <source>
        <dbReference type="ARBA" id="ARBA00049161"/>
    </source>
</evidence>
<comment type="catalytic activity">
    <reaction evidence="18">
        <text>10-formyltetrahydrofolyl-(gamma-L-Glu)(n) + L-glutamate + ATP = 10-formyltetrahydrofolyl-(gamma-L-Glu)(n+1) + ADP + phosphate + H(+)</text>
        <dbReference type="Rhea" id="RHEA:51904"/>
        <dbReference type="Rhea" id="RHEA-COMP:13088"/>
        <dbReference type="Rhea" id="RHEA-COMP:14300"/>
        <dbReference type="ChEBI" id="CHEBI:15378"/>
        <dbReference type="ChEBI" id="CHEBI:29985"/>
        <dbReference type="ChEBI" id="CHEBI:30616"/>
        <dbReference type="ChEBI" id="CHEBI:43474"/>
        <dbReference type="ChEBI" id="CHEBI:134413"/>
        <dbReference type="ChEBI" id="CHEBI:456216"/>
        <dbReference type="EC" id="6.3.2.17"/>
    </reaction>
</comment>
<dbReference type="Gene3D" id="3.40.1190.10">
    <property type="entry name" value="Mur-like, catalytic domain"/>
    <property type="match status" value="1"/>
</dbReference>
<dbReference type="Gene3D" id="3.90.190.20">
    <property type="entry name" value="Mur ligase, C-terminal domain"/>
    <property type="match status" value="1"/>
</dbReference>
<evidence type="ECO:0000256" key="6">
    <source>
        <dbReference type="ARBA" id="ARBA00013025"/>
    </source>
</evidence>
<evidence type="ECO:0000256" key="8">
    <source>
        <dbReference type="ARBA" id="ARBA00022598"/>
    </source>
</evidence>
<comment type="pathway">
    <text evidence="3">Cofactor biosynthesis; tetrahydrofolylpolyglutamate biosynthesis.</text>
</comment>
<comment type="similarity">
    <text evidence="4 21">Belongs to the folylpolyglutamate synthase family.</text>
</comment>
<evidence type="ECO:0000256" key="5">
    <source>
        <dbReference type="ARBA" id="ARBA00013023"/>
    </source>
</evidence>
<dbReference type="NCBIfam" id="TIGR01499">
    <property type="entry name" value="folC"/>
    <property type="match status" value="1"/>
</dbReference>
<proteinExistence type="inferred from homology"/>
<dbReference type="PANTHER" id="PTHR11136:SF0">
    <property type="entry name" value="DIHYDROFOLATE SYNTHETASE-RELATED"/>
    <property type="match status" value="1"/>
</dbReference>
<comment type="catalytic activity">
    <reaction evidence="17">
        <text>(6S)-5,6,7,8-tetrahydrofolyl-(gamma-L-Glu)(n) + L-glutamate + ATP = (6S)-5,6,7,8-tetrahydrofolyl-(gamma-L-Glu)(n+1) + ADP + phosphate + H(+)</text>
        <dbReference type="Rhea" id="RHEA:10580"/>
        <dbReference type="Rhea" id="RHEA-COMP:14738"/>
        <dbReference type="Rhea" id="RHEA-COMP:14740"/>
        <dbReference type="ChEBI" id="CHEBI:15378"/>
        <dbReference type="ChEBI" id="CHEBI:29985"/>
        <dbReference type="ChEBI" id="CHEBI:30616"/>
        <dbReference type="ChEBI" id="CHEBI:43474"/>
        <dbReference type="ChEBI" id="CHEBI:141005"/>
        <dbReference type="ChEBI" id="CHEBI:456216"/>
        <dbReference type="EC" id="6.3.2.17"/>
    </reaction>
</comment>
<keyword evidence="8 21" id="KW-0436">Ligase</keyword>
<feature type="domain" description="Mur ligase central" evidence="23">
    <location>
        <begin position="44"/>
        <end position="260"/>
    </location>
</feature>
<evidence type="ECO:0000256" key="3">
    <source>
        <dbReference type="ARBA" id="ARBA00005150"/>
    </source>
</evidence>
<dbReference type="EC" id="6.3.2.17" evidence="6"/>
<evidence type="ECO:0000256" key="7">
    <source>
        <dbReference type="ARBA" id="ARBA00019357"/>
    </source>
</evidence>
<evidence type="ECO:0000256" key="1">
    <source>
        <dbReference type="ARBA" id="ARBA00002714"/>
    </source>
</evidence>
<dbReference type="InterPro" id="IPR036615">
    <property type="entry name" value="Mur_ligase_C_dom_sf"/>
</dbReference>
<evidence type="ECO:0000256" key="16">
    <source>
        <dbReference type="ARBA" id="ARBA00032510"/>
    </source>
</evidence>
<dbReference type="SUPFAM" id="SSF53623">
    <property type="entry name" value="MurD-like peptide ligases, catalytic domain"/>
    <property type="match status" value="1"/>
</dbReference>
<evidence type="ECO:0000256" key="2">
    <source>
        <dbReference type="ARBA" id="ARBA00004799"/>
    </source>
</evidence>
<reference evidence="24 25" key="1">
    <citation type="submission" date="2021-05" db="EMBL/GenBank/DDBJ databases">
        <title>The draft genome of Geobacter chapellei DSM 13688.</title>
        <authorList>
            <person name="Xu Z."/>
            <person name="Masuda Y."/>
            <person name="Itoh H."/>
            <person name="Senoo K."/>
        </authorList>
    </citation>
    <scope>NUCLEOTIDE SEQUENCE [LARGE SCALE GENOMIC DNA]</scope>
    <source>
        <strain evidence="24 25">DSM 13688</strain>
    </source>
</reference>
<evidence type="ECO:0000256" key="15">
    <source>
        <dbReference type="ARBA" id="ARBA00030592"/>
    </source>
</evidence>
<keyword evidence="10 21" id="KW-0547">Nucleotide-binding</keyword>
<keyword evidence="12" id="KW-0460">Magnesium</keyword>
<evidence type="ECO:0000256" key="10">
    <source>
        <dbReference type="ARBA" id="ARBA00022741"/>
    </source>
</evidence>
<dbReference type="RefSeq" id="WP_214296873.1">
    <property type="nucleotide sequence ID" value="NZ_JAHDYS010000004.1"/>
</dbReference>
<evidence type="ECO:0000259" key="23">
    <source>
        <dbReference type="Pfam" id="PF08245"/>
    </source>
</evidence>
<dbReference type="InterPro" id="IPR013221">
    <property type="entry name" value="Mur_ligase_cen"/>
</dbReference>
<evidence type="ECO:0000256" key="12">
    <source>
        <dbReference type="ARBA" id="ARBA00022842"/>
    </source>
</evidence>
<evidence type="ECO:0000256" key="18">
    <source>
        <dbReference type="ARBA" id="ARBA00047808"/>
    </source>
</evidence>
<dbReference type="EMBL" id="JAHDYS010000004">
    <property type="protein sequence ID" value="MBT1071156.1"/>
    <property type="molecule type" value="Genomic_DNA"/>
</dbReference>
<organism evidence="24 25">
    <name type="scientific">Pelotalea chapellei</name>
    <dbReference type="NCBI Taxonomy" id="44671"/>
    <lineage>
        <taxon>Bacteria</taxon>
        <taxon>Pseudomonadati</taxon>
        <taxon>Thermodesulfobacteriota</taxon>
        <taxon>Desulfuromonadia</taxon>
        <taxon>Geobacterales</taxon>
        <taxon>Geobacteraceae</taxon>
        <taxon>Pelotalea</taxon>
    </lineage>
</organism>
<protein>
    <recommendedName>
        <fullName evidence="7">Dihydrofolate synthase/folylpolyglutamate synthase</fullName>
        <ecNumber evidence="5">6.3.2.12</ecNumber>
        <ecNumber evidence="6">6.3.2.17</ecNumber>
    </recommendedName>
    <alternativeName>
        <fullName evidence="16">Folylpoly-gamma-glutamate synthetase-dihydrofolate synthetase</fullName>
    </alternativeName>
    <alternativeName>
        <fullName evidence="14">Folylpolyglutamate synthetase</fullName>
    </alternativeName>
    <alternativeName>
        <fullName evidence="15">Tetrahydrofolylpolyglutamate synthase</fullName>
    </alternativeName>
</protein>
<accession>A0ABS5U661</accession>
<keyword evidence="9" id="KW-0479">Metal-binding</keyword>
<dbReference type="PANTHER" id="PTHR11136">
    <property type="entry name" value="FOLYLPOLYGLUTAMATE SYNTHASE-RELATED"/>
    <property type="match status" value="1"/>
</dbReference>
<evidence type="ECO:0000256" key="4">
    <source>
        <dbReference type="ARBA" id="ARBA00008276"/>
    </source>
</evidence>
<evidence type="ECO:0000259" key="22">
    <source>
        <dbReference type="Pfam" id="PF02875"/>
    </source>
</evidence>